<evidence type="ECO:0000256" key="9">
    <source>
        <dbReference type="ARBA" id="ARBA00048212"/>
    </source>
</evidence>
<dbReference type="GO" id="GO:0004084">
    <property type="term" value="F:branched-chain-amino-acid transaminase activity"/>
    <property type="evidence" value="ECO:0007669"/>
    <property type="project" value="UniProtKB-EC"/>
</dbReference>
<comment type="pathway">
    <text evidence="4">Amino-acid biosynthesis; L-leucine biosynthesis; L-leucine from 3-methyl-2-oxobutanoate: step 4/4.</text>
</comment>
<comment type="similarity">
    <text evidence="5">Belongs to the class-IV pyridoxal-phosphate-dependent aminotransferase family.</text>
</comment>
<keyword evidence="8" id="KW-0100">Branched-chain amino acid biosynthesis</keyword>
<dbReference type="RefSeq" id="WP_150023743.1">
    <property type="nucleotide sequence ID" value="NZ_VWOJ01000004.1"/>
</dbReference>
<evidence type="ECO:0000256" key="5">
    <source>
        <dbReference type="ARBA" id="ARBA00009320"/>
    </source>
</evidence>
<dbReference type="Proteomes" id="UP000325122">
    <property type="component" value="Unassembled WGS sequence"/>
</dbReference>
<dbReference type="InterPro" id="IPR036038">
    <property type="entry name" value="Aminotransferase-like"/>
</dbReference>
<sequence length="272" mass="28690">MTQVWLNGRFEEADTARLSVSDRGFLLGDGAFETIRLENGRLRRWARHRARLTRALEVLEIAPPDWTGVQAAALHLAAGMPEAVIRLTVSRGPHGAGMTAPSGEEGTVLVTARTRLAPPDSVTLALVDAPRREPSSLASLHKLTQYADMLHARRLAMAADADMALVLASDGTVSCADSATVFWIRGETVFTPGAQSAALPGTALAAIDQACEDAGIALERAAVKPKAFAQADAAFIANAVMGIVPVSALDGQAFDATHPLLVRLKALERAAD</sequence>
<evidence type="ECO:0000313" key="12">
    <source>
        <dbReference type="EMBL" id="KAA5801555.1"/>
    </source>
</evidence>
<dbReference type="InterPro" id="IPR050571">
    <property type="entry name" value="Class-IV_PLP-Dep_Aminotrnsfr"/>
</dbReference>
<comment type="catalytic activity">
    <reaction evidence="9">
        <text>L-valine + 2-oxoglutarate = 3-methyl-2-oxobutanoate + L-glutamate</text>
        <dbReference type="Rhea" id="RHEA:24813"/>
        <dbReference type="ChEBI" id="CHEBI:11851"/>
        <dbReference type="ChEBI" id="CHEBI:16810"/>
        <dbReference type="ChEBI" id="CHEBI:29985"/>
        <dbReference type="ChEBI" id="CHEBI:57762"/>
        <dbReference type="EC" id="2.6.1.42"/>
    </reaction>
</comment>
<accession>A0A5M6ZAZ1</accession>
<evidence type="ECO:0000256" key="3">
    <source>
        <dbReference type="ARBA" id="ARBA00004931"/>
    </source>
</evidence>
<dbReference type="EMBL" id="VWOJ01000004">
    <property type="protein sequence ID" value="KAA5801555.1"/>
    <property type="molecule type" value="Genomic_DNA"/>
</dbReference>
<comment type="catalytic activity">
    <reaction evidence="10">
        <text>L-isoleucine + 2-oxoglutarate = (S)-3-methyl-2-oxopentanoate + L-glutamate</text>
        <dbReference type="Rhea" id="RHEA:24801"/>
        <dbReference type="ChEBI" id="CHEBI:16810"/>
        <dbReference type="ChEBI" id="CHEBI:29985"/>
        <dbReference type="ChEBI" id="CHEBI:35146"/>
        <dbReference type="ChEBI" id="CHEBI:58045"/>
        <dbReference type="EC" id="2.6.1.42"/>
    </reaction>
</comment>
<comment type="pathway">
    <text evidence="2">Amino-acid biosynthesis; L-isoleucine biosynthesis; L-isoleucine from 2-oxobutanoate: step 4/4.</text>
</comment>
<dbReference type="PANTHER" id="PTHR42743:SF11">
    <property type="entry name" value="AMINODEOXYCHORISMATE LYASE"/>
    <property type="match status" value="1"/>
</dbReference>
<dbReference type="AlphaFoldDB" id="A0A5M6ZAZ1"/>
<dbReference type="Pfam" id="PF01063">
    <property type="entry name" value="Aminotran_4"/>
    <property type="match status" value="1"/>
</dbReference>
<dbReference type="PANTHER" id="PTHR42743">
    <property type="entry name" value="AMINO-ACID AMINOTRANSFERASE"/>
    <property type="match status" value="1"/>
</dbReference>
<protein>
    <recommendedName>
        <fullName evidence="7">Probable branched-chain-amino-acid aminotransferase</fullName>
        <ecNumber evidence="6">2.6.1.42</ecNumber>
    </recommendedName>
</protein>
<gene>
    <name evidence="12" type="ORF">F1654_11685</name>
</gene>
<dbReference type="InterPro" id="IPR043131">
    <property type="entry name" value="BCAT-like_N"/>
</dbReference>
<comment type="catalytic activity">
    <reaction evidence="11">
        <text>L-leucine + 2-oxoglutarate = 4-methyl-2-oxopentanoate + L-glutamate</text>
        <dbReference type="Rhea" id="RHEA:18321"/>
        <dbReference type="ChEBI" id="CHEBI:16810"/>
        <dbReference type="ChEBI" id="CHEBI:17865"/>
        <dbReference type="ChEBI" id="CHEBI:29985"/>
        <dbReference type="ChEBI" id="CHEBI:57427"/>
        <dbReference type="EC" id="2.6.1.42"/>
    </reaction>
</comment>
<dbReference type="GO" id="GO:0009082">
    <property type="term" value="P:branched-chain amino acid biosynthetic process"/>
    <property type="evidence" value="ECO:0007669"/>
    <property type="project" value="UniProtKB-KW"/>
</dbReference>
<dbReference type="InterPro" id="IPR043132">
    <property type="entry name" value="BCAT-like_C"/>
</dbReference>
<evidence type="ECO:0000256" key="6">
    <source>
        <dbReference type="ARBA" id="ARBA00013053"/>
    </source>
</evidence>
<proteinExistence type="inferred from homology"/>
<dbReference type="Gene3D" id="3.20.10.10">
    <property type="entry name" value="D-amino Acid Aminotransferase, subunit A, domain 2"/>
    <property type="match status" value="1"/>
</dbReference>
<reference evidence="12 13" key="1">
    <citation type="submission" date="2019-09" db="EMBL/GenBank/DDBJ databases">
        <authorList>
            <person name="Kevbrin V."/>
            <person name="Grouzdev D.S."/>
        </authorList>
    </citation>
    <scope>NUCLEOTIDE SEQUENCE [LARGE SCALE GENOMIC DNA]</scope>
    <source>
        <strain evidence="12 13">G-192</strain>
    </source>
</reference>
<dbReference type="InterPro" id="IPR001544">
    <property type="entry name" value="Aminotrans_IV"/>
</dbReference>
<comment type="pathway">
    <text evidence="3">Amino-acid biosynthesis; L-valine biosynthesis; L-valine from pyruvate: step 4/4.</text>
</comment>
<dbReference type="Gene3D" id="3.30.470.10">
    <property type="match status" value="1"/>
</dbReference>
<evidence type="ECO:0000256" key="8">
    <source>
        <dbReference type="ARBA" id="ARBA00023304"/>
    </source>
</evidence>
<comment type="caution">
    <text evidence="12">The sequence shown here is derived from an EMBL/GenBank/DDBJ whole genome shotgun (WGS) entry which is preliminary data.</text>
</comment>
<evidence type="ECO:0000256" key="7">
    <source>
        <dbReference type="ARBA" id="ARBA00014472"/>
    </source>
</evidence>
<name>A0A5M6ZAZ1_9PROT</name>
<evidence type="ECO:0000256" key="10">
    <source>
        <dbReference type="ARBA" id="ARBA00048798"/>
    </source>
</evidence>
<keyword evidence="13" id="KW-1185">Reference proteome</keyword>
<evidence type="ECO:0000256" key="2">
    <source>
        <dbReference type="ARBA" id="ARBA00004824"/>
    </source>
</evidence>
<evidence type="ECO:0000256" key="1">
    <source>
        <dbReference type="ARBA" id="ARBA00003109"/>
    </source>
</evidence>
<comment type="function">
    <text evidence="1">Acts on leucine, isoleucine and valine.</text>
</comment>
<dbReference type="EC" id="2.6.1.42" evidence="6"/>
<evidence type="ECO:0000256" key="11">
    <source>
        <dbReference type="ARBA" id="ARBA00049229"/>
    </source>
</evidence>
<keyword evidence="8" id="KW-0028">Amino-acid biosynthesis</keyword>
<dbReference type="SUPFAM" id="SSF56752">
    <property type="entry name" value="D-aminoacid aminotransferase-like PLP-dependent enzymes"/>
    <property type="match status" value="1"/>
</dbReference>
<organism evidence="12 13">
    <name type="scientific">Alkalicaulis satelles</name>
    <dbReference type="NCBI Taxonomy" id="2609175"/>
    <lineage>
        <taxon>Bacteria</taxon>
        <taxon>Pseudomonadati</taxon>
        <taxon>Pseudomonadota</taxon>
        <taxon>Alphaproteobacteria</taxon>
        <taxon>Maricaulales</taxon>
        <taxon>Maricaulaceae</taxon>
        <taxon>Alkalicaulis</taxon>
    </lineage>
</organism>
<evidence type="ECO:0000313" key="13">
    <source>
        <dbReference type="Proteomes" id="UP000325122"/>
    </source>
</evidence>
<evidence type="ECO:0000256" key="4">
    <source>
        <dbReference type="ARBA" id="ARBA00005072"/>
    </source>
</evidence>